<dbReference type="EMBL" id="NUAJ01000049">
    <property type="protein sequence ID" value="PEN46364.1"/>
    <property type="molecule type" value="Genomic_DNA"/>
</dbReference>
<organism evidence="2 4">
    <name type="scientific">Bacillus toyonensis</name>
    <dbReference type="NCBI Taxonomy" id="155322"/>
    <lineage>
        <taxon>Bacteria</taxon>
        <taxon>Bacillati</taxon>
        <taxon>Bacillota</taxon>
        <taxon>Bacilli</taxon>
        <taxon>Bacillales</taxon>
        <taxon>Bacillaceae</taxon>
        <taxon>Bacillus</taxon>
        <taxon>Bacillus cereus group</taxon>
    </lineage>
</organism>
<name>A0A2C5NGZ1_9BACI</name>
<dbReference type="InterPro" id="IPR023214">
    <property type="entry name" value="HAD_sf"/>
</dbReference>
<dbReference type="PROSITE" id="PS01229">
    <property type="entry name" value="COF_2"/>
    <property type="match status" value="1"/>
</dbReference>
<evidence type="ECO:0000313" key="1">
    <source>
        <dbReference type="EMBL" id="PEN46364.1"/>
    </source>
</evidence>
<dbReference type="GO" id="GO:0005829">
    <property type="term" value="C:cytosol"/>
    <property type="evidence" value="ECO:0007669"/>
    <property type="project" value="TreeGrafter"/>
</dbReference>
<keyword evidence="2" id="KW-0378">Hydrolase</keyword>
<dbReference type="InterPro" id="IPR006379">
    <property type="entry name" value="HAD-SF_hydro_IIB"/>
</dbReference>
<protein>
    <submittedName>
        <fullName evidence="2">Cof-type HAD-IIB family hydrolase</fullName>
    </submittedName>
</protein>
<dbReference type="Gene3D" id="3.40.50.1000">
    <property type="entry name" value="HAD superfamily/HAD-like"/>
    <property type="match status" value="1"/>
</dbReference>
<dbReference type="CDD" id="cd07516">
    <property type="entry name" value="HAD_Pase"/>
    <property type="match status" value="1"/>
</dbReference>
<sequence length="267" mass="29984">MNSTFEIVICDLDGTLLNNNKEISNKTLKTIQSLNQMKIPVILATARAPRDIEIYLKGLELDTPSICYNGALIFDNRKSEILKSNMIDISIVKKLFEVLREEKSIENYLAEKNNEFWVDVIDKDVQCWIDAGCPPHAIGYPSTFLDDHLSKLIVRGNTEFIIRILEKYFKEHLIYTFSDSRKVWIEILCKNAGKAAAVKWIANHYSVPLSNIVAFGDAENDIGMLELVGFGVAMGNSGKDVQLRANCIAPTNENDGVAHTLRGIFSI</sequence>
<dbReference type="AlphaFoldDB" id="A0A2C5NGZ1"/>
<comment type="caution">
    <text evidence="2">The sequence shown here is derived from an EMBL/GenBank/DDBJ whole genome shotgun (WGS) entry which is preliminary data.</text>
</comment>
<reference evidence="2 4" key="2">
    <citation type="submission" date="2017-09" db="EMBL/GenBank/DDBJ databases">
        <title>Large-scale bioinformatics analysis of Bacillus genomes uncovers conserved roles of natural products in bacterial physiology.</title>
        <authorList>
            <consortium name="Agbiome Team Llc"/>
            <person name="Bleich R.M."/>
            <person name="Grubbs K.J."/>
            <person name="Santa Maria K.C."/>
            <person name="Allen S.E."/>
            <person name="Farag S."/>
            <person name="Shank E.A."/>
            <person name="Bowers A."/>
        </authorList>
    </citation>
    <scope>NUCLEOTIDE SEQUENCE [LARGE SCALE GENOMIC DNA]</scope>
    <source>
        <strain evidence="2 4">AFS094862</strain>
    </source>
</reference>
<dbReference type="NCBIfam" id="TIGR01484">
    <property type="entry name" value="HAD-SF-IIB"/>
    <property type="match status" value="1"/>
</dbReference>
<dbReference type="InterPro" id="IPR036412">
    <property type="entry name" value="HAD-like_sf"/>
</dbReference>
<dbReference type="EMBL" id="NVOI01000139">
    <property type="protein sequence ID" value="PGG81807.1"/>
    <property type="molecule type" value="Genomic_DNA"/>
</dbReference>
<dbReference type="GO" id="GO:0016791">
    <property type="term" value="F:phosphatase activity"/>
    <property type="evidence" value="ECO:0007669"/>
    <property type="project" value="TreeGrafter"/>
</dbReference>
<accession>A0A2C5NGZ1</accession>
<dbReference type="Gene3D" id="3.30.1240.10">
    <property type="match status" value="1"/>
</dbReference>
<dbReference type="PROSITE" id="PS01228">
    <property type="entry name" value="COF_1"/>
    <property type="match status" value="1"/>
</dbReference>
<reference evidence="1 3" key="1">
    <citation type="submission" date="2017-09" db="EMBL/GenBank/DDBJ databases">
        <title>Large-scale bioinformatics analysis of Bacillus genomes uncovers conserved roles of natural products in bacterial physiology.</title>
        <authorList>
            <consortium name="Agbiome Team Llc"/>
            <person name="Bleich R.M."/>
            <person name="Kirk G.J."/>
            <person name="Santa Maria K.C."/>
            <person name="Allen S.E."/>
            <person name="Farag S."/>
            <person name="Shank E.A."/>
            <person name="Bowers A."/>
        </authorList>
    </citation>
    <scope>NUCLEOTIDE SEQUENCE [LARGE SCALE GENOMIC DNA]</scope>
    <source>
        <strain evidence="1 3">AFS027958</strain>
    </source>
</reference>
<proteinExistence type="predicted"/>
<evidence type="ECO:0000313" key="2">
    <source>
        <dbReference type="EMBL" id="PGG81807.1"/>
    </source>
</evidence>
<dbReference type="NCBIfam" id="TIGR00099">
    <property type="entry name" value="Cof-subfamily"/>
    <property type="match status" value="1"/>
</dbReference>
<dbReference type="PANTHER" id="PTHR10000">
    <property type="entry name" value="PHOSPHOSERINE PHOSPHATASE"/>
    <property type="match status" value="1"/>
</dbReference>
<dbReference type="InterPro" id="IPR000150">
    <property type="entry name" value="Cof"/>
</dbReference>
<dbReference type="Pfam" id="PF08282">
    <property type="entry name" value="Hydrolase_3"/>
    <property type="match status" value="1"/>
</dbReference>
<dbReference type="GO" id="GO:0000287">
    <property type="term" value="F:magnesium ion binding"/>
    <property type="evidence" value="ECO:0007669"/>
    <property type="project" value="TreeGrafter"/>
</dbReference>
<dbReference type="Proteomes" id="UP000225320">
    <property type="component" value="Unassembled WGS sequence"/>
</dbReference>
<dbReference type="SFLD" id="SFLDS00003">
    <property type="entry name" value="Haloacid_Dehalogenase"/>
    <property type="match status" value="1"/>
</dbReference>
<dbReference type="RefSeq" id="WP_070174147.1">
    <property type="nucleotide sequence ID" value="NZ_CP036055.1"/>
</dbReference>
<dbReference type="SUPFAM" id="SSF56784">
    <property type="entry name" value="HAD-like"/>
    <property type="match status" value="1"/>
</dbReference>
<gene>
    <name evidence="1" type="ORF">CN596_28830</name>
    <name evidence="2" type="ORF">CON73_28545</name>
</gene>
<dbReference type="SFLD" id="SFLDG01140">
    <property type="entry name" value="C2.B:_Phosphomannomutase_and_P"/>
    <property type="match status" value="1"/>
</dbReference>
<evidence type="ECO:0000313" key="4">
    <source>
        <dbReference type="Proteomes" id="UP000225320"/>
    </source>
</evidence>
<dbReference type="PANTHER" id="PTHR10000:SF8">
    <property type="entry name" value="HAD SUPERFAMILY HYDROLASE-LIKE, TYPE 3"/>
    <property type="match status" value="1"/>
</dbReference>
<dbReference type="Proteomes" id="UP000220934">
    <property type="component" value="Unassembled WGS sequence"/>
</dbReference>
<evidence type="ECO:0000313" key="3">
    <source>
        <dbReference type="Proteomes" id="UP000220934"/>
    </source>
</evidence>